<feature type="compositionally biased region" description="Basic residues" evidence="1">
    <location>
        <begin position="1"/>
        <end position="12"/>
    </location>
</feature>
<evidence type="ECO:0000313" key="2">
    <source>
        <dbReference type="EMBL" id="KAF6815814.1"/>
    </source>
</evidence>
<dbReference type="EMBL" id="WIGN01000032">
    <property type="protein sequence ID" value="KAF6815814.1"/>
    <property type="molecule type" value="Genomic_DNA"/>
</dbReference>
<feature type="region of interest" description="Disordered" evidence="1">
    <location>
        <begin position="1"/>
        <end position="56"/>
    </location>
</feature>
<gene>
    <name evidence="2" type="ORF">CSOJ01_03293</name>
</gene>
<dbReference type="AlphaFoldDB" id="A0A8H6JM80"/>
<accession>A0A8H6JM80</accession>
<evidence type="ECO:0000256" key="1">
    <source>
        <dbReference type="SAM" id="MobiDB-lite"/>
    </source>
</evidence>
<dbReference type="Proteomes" id="UP000652219">
    <property type="component" value="Unassembled WGS sequence"/>
</dbReference>
<protein>
    <submittedName>
        <fullName evidence="2">Uncharacterized protein</fullName>
    </submittedName>
</protein>
<reference evidence="2 3" key="1">
    <citation type="journal article" date="2020" name="Phytopathology">
        <title>Genome Sequence Resources of Colletotrichum truncatum, C. plurivorum, C. musicola, and C. sojae: Four Species Pathogenic to Soybean (Glycine max).</title>
        <authorList>
            <person name="Rogerio F."/>
            <person name="Boufleur T.R."/>
            <person name="Ciampi-Guillardi M."/>
            <person name="Sukno S.A."/>
            <person name="Thon M.R."/>
            <person name="Massola Junior N.S."/>
            <person name="Baroncelli R."/>
        </authorList>
    </citation>
    <scope>NUCLEOTIDE SEQUENCE [LARGE SCALE GENOMIC DNA]</scope>
    <source>
        <strain evidence="2 3">LFN0009</strain>
    </source>
</reference>
<feature type="compositionally biased region" description="Basic and acidic residues" evidence="1">
    <location>
        <begin position="128"/>
        <end position="144"/>
    </location>
</feature>
<proteinExistence type="predicted"/>
<sequence length="153" mass="16575">MMRVGGRRKERKRRSEEFDGGGELGGLESDRRGRRHPVQLISPCAEPPGRAEKQSVRVGGITSTSFSNVASGQLVSTGAGGAVLDLHVHASSMMWSSQPMVSPIDAWGAPNWRRGQVGYVPRFPGPGDRGDYATRTERASRDEAATPFIRIAE</sequence>
<name>A0A8H6JM80_9PEZI</name>
<comment type="caution">
    <text evidence="2">The sequence shown here is derived from an EMBL/GenBank/DDBJ whole genome shotgun (WGS) entry which is preliminary data.</text>
</comment>
<keyword evidence="3" id="KW-1185">Reference proteome</keyword>
<feature type="region of interest" description="Disordered" evidence="1">
    <location>
        <begin position="118"/>
        <end position="153"/>
    </location>
</feature>
<organism evidence="2 3">
    <name type="scientific">Colletotrichum sojae</name>
    <dbReference type="NCBI Taxonomy" id="2175907"/>
    <lineage>
        <taxon>Eukaryota</taxon>
        <taxon>Fungi</taxon>
        <taxon>Dikarya</taxon>
        <taxon>Ascomycota</taxon>
        <taxon>Pezizomycotina</taxon>
        <taxon>Sordariomycetes</taxon>
        <taxon>Hypocreomycetidae</taxon>
        <taxon>Glomerellales</taxon>
        <taxon>Glomerellaceae</taxon>
        <taxon>Colletotrichum</taxon>
        <taxon>Colletotrichum orchidearum species complex</taxon>
    </lineage>
</organism>
<evidence type="ECO:0000313" key="3">
    <source>
        <dbReference type="Proteomes" id="UP000652219"/>
    </source>
</evidence>